<evidence type="ECO:0000313" key="4">
    <source>
        <dbReference type="Proteomes" id="UP001255696"/>
    </source>
</evidence>
<feature type="domain" description="Tape measure protein N-terminal" evidence="2">
    <location>
        <begin position="78"/>
        <end position="261"/>
    </location>
</feature>
<evidence type="ECO:0000259" key="2">
    <source>
        <dbReference type="Pfam" id="PF20155"/>
    </source>
</evidence>
<feature type="transmembrane region" description="Helical" evidence="1">
    <location>
        <begin position="495"/>
        <end position="521"/>
    </location>
</feature>
<feature type="transmembrane region" description="Helical" evidence="1">
    <location>
        <begin position="826"/>
        <end position="846"/>
    </location>
</feature>
<dbReference type="Pfam" id="PF20155">
    <property type="entry name" value="TMP_3"/>
    <property type="match status" value="1"/>
</dbReference>
<gene>
    <name evidence="3" type="ORF">P7H47_11105</name>
</gene>
<dbReference type="EMBL" id="JARQBI010000043">
    <property type="protein sequence ID" value="MDT2797785.1"/>
    <property type="molecule type" value="Genomic_DNA"/>
</dbReference>
<feature type="transmembrane region" description="Helical" evidence="1">
    <location>
        <begin position="782"/>
        <end position="806"/>
    </location>
</feature>
<accession>A0AAW8TY36</accession>
<dbReference type="NCBIfam" id="TIGR02675">
    <property type="entry name" value="tape_meas_nterm"/>
    <property type="match status" value="1"/>
</dbReference>
<organism evidence="3 4">
    <name type="scientific">Enterococcus cecorum</name>
    <dbReference type="NCBI Taxonomy" id="44008"/>
    <lineage>
        <taxon>Bacteria</taxon>
        <taxon>Bacillati</taxon>
        <taxon>Bacillota</taxon>
        <taxon>Bacilli</taxon>
        <taxon>Lactobacillales</taxon>
        <taxon>Enterococcaceae</taxon>
        <taxon>Enterococcus</taxon>
    </lineage>
</organism>
<evidence type="ECO:0000256" key="1">
    <source>
        <dbReference type="SAM" id="Phobius"/>
    </source>
</evidence>
<feature type="transmembrane region" description="Helical" evidence="1">
    <location>
        <begin position="533"/>
        <end position="553"/>
    </location>
</feature>
<keyword evidence="1" id="KW-0472">Membrane</keyword>
<feature type="transmembrane region" description="Helical" evidence="1">
    <location>
        <begin position="559"/>
        <end position="578"/>
    </location>
</feature>
<dbReference type="InterPro" id="IPR013491">
    <property type="entry name" value="Tape_meas_N"/>
</dbReference>
<keyword evidence="1" id="KW-1133">Transmembrane helix</keyword>
<sequence>MADGKVTIKAIFDGKQAEGEVSKLKSVLNGLGNTGNKIGSVFKNVLGANLVSSAITTTIGSITSGVRELYGELNGSNKAWQTFEGNMSMLGKSADEISNAKKAMQDYATQTIYSASDMAQTYSQLAAVGIKGTDKLVTGFGGLAAAAENPQQAMKTLSQQAVQMAAKPTVAWQDFKLMLEQTPAGISAVAKEMGMSTSEMVTAVQDGTIKTEDFFNAIQKVGNNEHFAKMATQFKSIDQAIDGARETLSNKLMPTFEKFNQFGIKVVEQLTNALDKIDFGKVADKVGKFLDGVNIEEAFSKIGSIIDNTVSKVKTFFNAFAQTGAIQAFLSAMKATGAAIKHVYDSLTTNSNLKMFGTLLGTIVKWLSIAAQAVGNFISKLDSGVINKVSGGLLTLVVGFKALNFLKGFNPFALFAKNADNAMGGATKSVGRSKGLISQIFTGLANVIKSTGQAINNILKGVGVAAKGLGQGLASAFKGIGAALRMLNPAQIISFGAAVGVAAIGIGAGIAIIAAGFTLLATQSQGIATIIQAVSVGFGTFASLLIGAVANAIVTVSGVLPIIAQSMVILTPVIYAVASAFRSILEVLPPVITAFGTAISSIISAITPIVSIIASTFESVVQIVTDAIVRIVQALAPFIPEVTKIVQALAPVIQSIIDSFNNLVNQISPILDSLTNLIKEFGTQVKNILDGVSDVVESVGGVIERALQGVAGIFDSIGNAALNAGKGFKQFAQGVKMLVDLKLGDLIGTLTATAKGVSDIAASAEGLASAGRGMQQFGQGMMLIQTAGTVISTVLTSLANSIPIVVNSITMLGPAMITASVSMTMFATSVTTMATSMTGVVANFLMFSAGLAGVQSSIMMIVASFTMLNAIIATLGGVIGIIPSQFNAISTSASGALNTIRQLVSTAASVSASFANLGSTASSAMNALSSSVKSAVSQSVSVTKSGMQAMTSAIQSASSNLIQIASQTGQNVASRLSQGIRSGSGQAQSAMSSLMSAVRSAGVSGASQMTYIGRMIGEGVASGMRQALGSVTAAANAIIEQANKAAQAKAQIHSPSRLFAKTVGQFIPAGVGMGIEDNIGSATDSIKLMIDKMSSYQFNPEDILTGNGSFTRRVALKSSGERLISYDDENRSNQEKWSQKVLDAIDNVTNRPTYVVLDDGTLVGKIVDPITDLQSQKDKIKRAVWGLGFE</sequence>
<dbReference type="AlphaFoldDB" id="A0AAW8TY36"/>
<dbReference type="RefSeq" id="WP_311898583.1">
    <property type="nucleotide sequence ID" value="NZ_JARQBI010000043.1"/>
</dbReference>
<dbReference type="Proteomes" id="UP001255696">
    <property type="component" value="Unassembled WGS sequence"/>
</dbReference>
<reference evidence="3" key="1">
    <citation type="submission" date="2023-03" db="EMBL/GenBank/DDBJ databases">
        <authorList>
            <person name="Shen W."/>
            <person name="Cai J."/>
        </authorList>
    </citation>
    <scope>NUCLEOTIDE SEQUENCE</scope>
    <source>
        <strain evidence="3">B245-2</strain>
    </source>
</reference>
<evidence type="ECO:0000313" key="3">
    <source>
        <dbReference type="EMBL" id="MDT2797785.1"/>
    </source>
</evidence>
<dbReference type="InterPro" id="IPR016024">
    <property type="entry name" value="ARM-type_fold"/>
</dbReference>
<name>A0AAW8TY36_9ENTE</name>
<dbReference type="SUPFAM" id="SSF48371">
    <property type="entry name" value="ARM repeat"/>
    <property type="match status" value="1"/>
</dbReference>
<protein>
    <submittedName>
        <fullName evidence="3">Tape measure protein</fullName>
    </submittedName>
</protein>
<feature type="transmembrane region" description="Helical" evidence="1">
    <location>
        <begin position="858"/>
        <end position="882"/>
    </location>
</feature>
<proteinExistence type="predicted"/>
<keyword evidence="1" id="KW-0812">Transmembrane</keyword>
<comment type="caution">
    <text evidence="3">The sequence shown here is derived from an EMBL/GenBank/DDBJ whole genome shotgun (WGS) entry which is preliminary data.</text>
</comment>
<feature type="transmembrane region" description="Helical" evidence="1">
    <location>
        <begin position="590"/>
        <end position="614"/>
    </location>
</feature>